<evidence type="ECO:0000256" key="1">
    <source>
        <dbReference type="SAM" id="MobiDB-lite"/>
    </source>
</evidence>
<feature type="region of interest" description="Disordered" evidence="1">
    <location>
        <begin position="164"/>
        <end position="198"/>
    </location>
</feature>
<sequence length="221" mass="24726">MSMFGRYQQCNLIFRLRLCDLDQTDSRSLLLCPRFALCDDSVGLLLPFVFFVIHLLRTRKHQLGVGGVRLVAPAKTPGDTSDPKDKISNISLDHQILDSSEKKSPTVRPLTARPRAAVNTSLQRKTSFSRYEALPQIRKTKPEANVTLELELPGDSTFLFPCAEKEDSEENEGKKESDAIIAEPKSNTRQAHNKSPRVLKIQVAQAPKKNVASVTRTTQEI</sequence>
<dbReference type="EMBL" id="GG666525">
    <property type="protein sequence ID" value="EEN59003.1"/>
    <property type="molecule type" value="Genomic_DNA"/>
</dbReference>
<accession>C3YL12</accession>
<gene>
    <name evidence="2" type="ORF">BRAFLDRAFT_84726</name>
</gene>
<dbReference type="AlphaFoldDB" id="C3YL12"/>
<organism>
    <name type="scientific">Branchiostoma floridae</name>
    <name type="common">Florida lancelet</name>
    <name type="synonym">Amphioxus</name>
    <dbReference type="NCBI Taxonomy" id="7739"/>
    <lineage>
        <taxon>Eukaryota</taxon>
        <taxon>Metazoa</taxon>
        <taxon>Chordata</taxon>
        <taxon>Cephalochordata</taxon>
        <taxon>Leptocardii</taxon>
        <taxon>Amphioxiformes</taxon>
        <taxon>Branchiostomatidae</taxon>
        <taxon>Branchiostoma</taxon>
    </lineage>
</organism>
<name>C3YL12_BRAFL</name>
<reference evidence="2" key="1">
    <citation type="journal article" date="2008" name="Nature">
        <title>The amphioxus genome and the evolution of the chordate karyotype.</title>
        <authorList>
            <consortium name="US DOE Joint Genome Institute (JGI-PGF)"/>
            <person name="Putnam N.H."/>
            <person name="Butts T."/>
            <person name="Ferrier D.E.K."/>
            <person name="Furlong R.F."/>
            <person name="Hellsten U."/>
            <person name="Kawashima T."/>
            <person name="Robinson-Rechavi M."/>
            <person name="Shoguchi E."/>
            <person name="Terry A."/>
            <person name="Yu J.-K."/>
            <person name="Benito-Gutierrez E.L."/>
            <person name="Dubchak I."/>
            <person name="Garcia-Fernandez J."/>
            <person name="Gibson-Brown J.J."/>
            <person name="Grigoriev I.V."/>
            <person name="Horton A.C."/>
            <person name="de Jong P.J."/>
            <person name="Jurka J."/>
            <person name="Kapitonov V.V."/>
            <person name="Kohara Y."/>
            <person name="Kuroki Y."/>
            <person name="Lindquist E."/>
            <person name="Lucas S."/>
            <person name="Osoegawa K."/>
            <person name="Pennacchio L.A."/>
            <person name="Salamov A.A."/>
            <person name="Satou Y."/>
            <person name="Sauka-Spengler T."/>
            <person name="Schmutz J."/>
            <person name="Shin-I T."/>
            <person name="Toyoda A."/>
            <person name="Bronner-Fraser M."/>
            <person name="Fujiyama A."/>
            <person name="Holland L.Z."/>
            <person name="Holland P.W.H."/>
            <person name="Satoh N."/>
            <person name="Rokhsar D.S."/>
        </authorList>
    </citation>
    <scope>NUCLEOTIDE SEQUENCE [LARGE SCALE GENOMIC DNA]</scope>
    <source>
        <strain evidence="2">S238N-H82</strain>
        <tissue evidence="2">Testes</tissue>
    </source>
</reference>
<dbReference type="InParanoid" id="C3YL12"/>
<protein>
    <submittedName>
        <fullName evidence="2">Uncharacterized protein</fullName>
    </submittedName>
</protein>
<proteinExistence type="predicted"/>
<evidence type="ECO:0000313" key="2">
    <source>
        <dbReference type="EMBL" id="EEN59003.1"/>
    </source>
</evidence>